<dbReference type="AlphaFoldDB" id="J6F7W9"/>
<dbReference type="PANTHER" id="PTHR46411">
    <property type="entry name" value="FAMILY ATPASE, PUTATIVE-RELATED"/>
    <property type="match status" value="1"/>
</dbReference>
<protein>
    <submittedName>
        <fullName evidence="3">AAA family ATPase, putative</fullName>
    </submittedName>
</protein>
<evidence type="ECO:0000313" key="3">
    <source>
        <dbReference type="EMBL" id="EJT51442.1"/>
    </source>
</evidence>
<dbReference type="Gene3D" id="3.40.50.300">
    <property type="entry name" value="P-loop containing nucleotide triphosphate hydrolases"/>
    <property type="match status" value="1"/>
</dbReference>
<name>J6F7W9_TRIAS</name>
<dbReference type="GO" id="GO:0005524">
    <property type="term" value="F:ATP binding"/>
    <property type="evidence" value="ECO:0007669"/>
    <property type="project" value="InterPro"/>
</dbReference>
<dbReference type="GO" id="GO:0016887">
    <property type="term" value="F:ATP hydrolysis activity"/>
    <property type="evidence" value="ECO:0007669"/>
    <property type="project" value="InterPro"/>
</dbReference>
<dbReference type="GeneID" id="25990926"/>
<dbReference type="KEGG" id="tasa:A1Q1_07414"/>
<feature type="region of interest" description="Disordered" evidence="1">
    <location>
        <begin position="175"/>
        <end position="233"/>
    </location>
</feature>
<feature type="domain" description="AAA+ ATPase" evidence="2">
    <location>
        <begin position="448"/>
        <end position="573"/>
    </location>
</feature>
<dbReference type="SUPFAM" id="SSF52540">
    <property type="entry name" value="P-loop containing nucleoside triphosphate hydrolases"/>
    <property type="match status" value="1"/>
</dbReference>
<feature type="compositionally biased region" description="Basic and acidic residues" evidence="1">
    <location>
        <begin position="30"/>
        <end position="41"/>
    </location>
</feature>
<dbReference type="HOGENOM" id="CLU_424002_0_0_1"/>
<dbReference type="CDD" id="cd19481">
    <property type="entry name" value="RecA-like_protease"/>
    <property type="match status" value="1"/>
</dbReference>
<evidence type="ECO:0000313" key="4">
    <source>
        <dbReference type="Proteomes" id="UP000002748"/>
    </source>
</evidence>
<comment type="caution">
    <text evidence="3">The sequence shown here is derived from an EMBL/GenBank/DDBJ whole genome shotgun (WGS) entry which is preliminary data.</text>
</comment>
<feature type="region of interest" description="Disordered" evidence="1">
    <location>
        <begin position="1"/>
        <end position="85"/>
    </location>
</feature>
<organism evidence="3 4">
    <name type="scientific">Trichosporon asahii var. asahii (strain ATCC 90039 / CBS 2479 / JCM 2466 / KCTC 7840 / NBRC 103889/ NCYC 2677 / UAMH 7654)</name>
    <name type="common">Yeast</name>
    <dbReference type="NCBI Taxonomy" id="1186058"/>
    <lineage>
        <taxon>Eukaryota</taxon>
        <taxon>Fungi</taxon>
        <taxon>Dikarya</taxon>
        <taxon>Basidiomycota</taxon>
        <taxon>Agaricomycotina</taxon>
        <taxon>Tremellomycetes</taxon>
        <taxon>Trichosporonales</taxon>
        <taxon>Trichosporonaceae</taxon>
        <taxon>Trichosporon</taxon>
    </lineage>
</organism>
<dbReference type="OrthoDB" id="10042665at2759"/>
<proteinExistence type="predicted"/>
<sequence>MSDPKEEVATAAAGTSVDVKPGITSPAIDGDNKTVTKHGLEDTQVAQDSPSKKPRVEEASGNNKVLPTPPNEASDAIAKDPGAKAPKPRIKEVYEVPLGRRWVKYVRPPAPKVNGTWRVLVAHHRAADGDLLEKFLEIDTFLEIKHAGLREWLKQRYPSCLKLYDYPPGIRRAWEGLEKDPSPAAPGDNKEEAPATETSADMTEDDDCEDDSDSDDKIDAESDSSDESAEPTGLQTALGVLVKYLDDKAGSHRVPSAVVDLHPGPGSVHDRQDDRLAYRLPLISDLEVSPLTPEGKVALADRGRVYASKYASIVHASYTGSMYVMNPSTGRYHARPGSGRVIVDVGTHRQDYPYEDNYGEQRRSAPKVTLNDKYLHLLPPSIKGFHLKHKIWGQFVITRLQDIEWNDMAFKHLVISDTYRNIVQSLCDVHTGTLGAGLVKDIVPGKGEGVIMAFHGRPGTGKTLTAEAVAEHLKTPLYMVSAGELGTHALERNLQNVLRLATAWKAVLLIDEADIFLQRRSSTDLERNTVVGTFLRLLEYYNGVLIITTNRMHDMDEAFASRFSLILPFEDLPPASRRQIWAGRCRSELEKPEAEFDLDELAAANINGRVIKQVVRTAQALAVAAGGSLQMEHLRQVLRLTDCQTE</sequence>
<reference evidence="3 4" key="1">
    <citation type="journal article" date="2012" name="Eukaryot. Cell">
        <title>Draft genome sequence of CBS 2479, the standard type strain of Trichosporon asahii.</title>
        <authorList>
            <person name="Yang R.Y."/>
            <person name="Li H.T."/>
            <person name="Zhu H."/>
            <person name="Zhou G.P."/>
            <person name="Wang M."/>
            <person name="Wang L."/>
        </authorList>
    </citation>
    <scope>NUCLEOTIDE SEQUENCE [LARGE SCALE GENOMIC DNA]</scope>
    <source>
        <strain evidence="4">ATCC 90039 / CBS 2479 / JCM 2466 / KCTC 7840 / NCYC 2677 / UAMH 7654</strain>
    </source>
</reference>
<evidence type="ECO:0000259" key="2">
    <source>
        <dbReference type="SMART" id="SM00382"/>
    </source>
</evidence>
<feature type="compositionally biased region" description="Acidic residues" evidence="1">
    <location>
        <begin position="202"/>
        <end position="214"/>
    </location>
</feature>
<dbReference type="Proteomes" id="UP000002748">
    <property type="component" value="Unassembled WGS sequence"/>
</dbReference>
<dbReference type="SMART" id="SM00382">
    <property type="entry name" value="AAA"/>
    <property type="match status" value="1"/>
</dbReference>
<dbReference type="Pfam" id="PF00004">
    <property type="entry name" value="AAA"/>
    <property type="match status" value="1"/>
</dbReference>
<dbReference type="PANTHER" id="PTHR46411:SF3">
    <property type="entry name" value="AAA+ ATPASE DOMAIN-CONTAINING PROTEIN"/>
    <property type="match status" value="1"/>
</dbReference>
<dbReference type="InterPro" id="IPR003593">
    <property type="entry name" value="AAA+_ATPase"/>
</dbReference>
<dbReference type="VEuPathDB" id="FungiDB:A1Q1_07414"/>
<accession>J6F7W9</accession>
<dbReference type="EMBL" id="ALBS01000057">
    <property type="protein sequence ID" value="EJT51442.1"/>
    <property type="molecule type" value="Genomic_DNA"/>
</dbReference>
<dbReference type="InterPro" id="IPR027417">
    <property type="entry name" value="P-loop_NTPase"/>
</dbReference>
<gene>
    <name evidence="3" type="ORF">A1Q1_07414</name>
</gene>
<dbReference type="RefSeq" id="XP_014183125.1">
    <property type="nucleotide sequence ID" value="XM_014327650.1"/>
</dbReference>
<dbReference type="InterPro" id="IPR003959">
    <property type="entry name" value="ATPase_AAA_core"/>
</dbReference>
<evidence type="ECO:0000256" key="1">
    <source>
        <dbReference type="SAM" id="MobiDB-lite"/>
    </source>
</evidence>